<evidence type="ECO:0000313" key="3">
    <source>
        <dbReference type="Proteomes" id="UP000219329"/>
    </source>
</evidence>
<evidence type="ECO:0000313" key="2">
    <source>
        <dbReference type="EMBL" id="PDH35263.1"/>
    </source>
</evidence>
<dbReference type="Proteomes" id="UP000219329">
    <property type="component" value="Unassembled WGS sequence"/>
</dbReference>
<dbReference type="EMBL" id="NTJZ01000001">
    <property type="protein sequence ID" value="PDH35263.1"/>
    <property type="molecule type" value="Genomic_DNA"/>
</dbReference>
<proteinExistence type="predicted"/>
<dbReference type="AlphaFoldDB" id="A0A2A5WG04"/>
<name>A0A2A5WG04_9GAMM</name>
<keyword evidence="1" id="KW-1133">Transmembrane helix</keyword>
<accession>A0A2A5WG04</accession>
<comment type="caution">
    <text evidence="2">The sequence shown here is derived from an EMBL/GenBank/DDBJ whole genome shotgun (WGS) entry which is preliminary data.</text>
</comment>
<keyword evidence="1" id="KW-0812">Transmembrane</keyword>
<gene>
    <name evidence="2" type="ORF">CNF02_00640</name>
</gene>
<evidence type="ECO:0000256" key="1">
    <source>
        <dbReference type="SAM" id="Phobius"/>
    </source>
</evidence>
<protein>
    <submittedName>
        <fullName evidence="2">Uncharacterized protein</fullName>
    </submittedName>
</protein>
<organism evidence="2 3">
    <name type="scientific">OM182 bacterium MED-G28</name>
    <dbReference type="NCBI Taxonomy" id="1986256"/>
    <lineage>
        <taxon>Bacteria</taxon>
        <taxon>Pseudomonadati</taxon>
        <taxon>Pseudomonadota</taxon>
        <taxon>Gammaproteobacteria</taxon>
        <taxon>OMG group</taxon>
        <taxon>OM182 clade</taxon>
    </lineage>
</organism>
<reference evidence="2 3" key="1">
    <citation type="submission" date="2017-08" db="EMBL/GenBank/DDBJ databases">
        <title>Fine stratification of microbial communities through a metagenomic profile of the photic zone.</title>
        <authorList>
            <person name="Haro-Moreno J.M."/>
            <person name="Lopez-Perez M."/>
            <person name="De La Torre J."/>
            <person name="Picazo A."/>
            <person name="Camacho A."/>
            <person name="Rodriguez-Valera F."/>
        </authorList>
    </citation>
    <scope>NUCLEOTIDE SEQUENCE [LARGE SCALE GENOMIC DNA]</scope>
    <source>
        <strain evidence="2">MED-G28</strain>
    </source>
</reference>
<keyword evidence="1" id="KW-0472">Membrane</keyword>
<feature type="transmembrane region" description="Helical" evidence="1">
    <location>
        <begin position="6"/>
        <end position="27"/>
    </location>
</feature>
<sequence length="154" mass="18056">MKKVSLDVWIQLLGMISVLAGLIFVGLELQQSQRIAVAAQQQDRAAITNDIINAFYEVDVDFQYTYFERDFSYELSTEEIAYRNAIHKAWFLYENDFYQYGQGLMDESTWQAKLNGIQQIYNYCDVRNIYNSRAQIFSLEFRNIVNSLPDNCLN</sequence>